<reference evidence="1" key="2">
    <citation type="submission" date="2020-09" db="EMBL/GenBank/DDBJ databases">
        <authorList>
            <person name="Sun Q."/>
            <person name="Ohkuma M."/>
        </authorList>
    </citation>
    <scope>NUCLEOTIDE SEQUENCE</scope>
    <source>
        <strain evidence="1">JCM 4434</strain>
    </source>
</reference>
<sequence>MCAGPGGVMTVEVGCITGDLTVVTTGLPDGRAWVAIQYRGADEWYTLDGTPLFPPAGQSLAAYHQRVVEAVEAGGESGAPG</sequence>
<dbReference type="GeneID" id="97489303"/>
<gene>
    <name evidence="1" type="ORF">GCM10010502_63770</name>
</gene>
<dbReference type="Proteomes" id="UP000610124">
    <property type="component" value="Unassembled WGS sequence"/>
</dbReference>
<evidence type="ECO:0000313" key="1">
    <source>
        <dbReference type="EMBL" id="GGV00522.1"/>
    </source>
</evidence>
<comment type="caution">
    <text evidence="1">The sequence shown here is derived from an EMBL/GenBank/DDBJ whole genome shotgun (WGS) entry which is preliminary data.</text>
</comment>
<evidence type="ECO:0000313" key="2">
    <source>
        <dbReference type="Proteomes" id="UP000610124"/>
    </source>
</evidence>
<accession>A0A8H9LV96</accession>
<dbReference type="EMBL" id="BMUB01000024">
    <property type="protein sequence ID" value="GGV00522.1"/>
    <property type="molecule type" value="Genomic_DNA"/>
</dbReference>
<proteinExistence type="predicted"/>
<dbReference type="AlphaFoldDB" id="A0A8H9LV96"/>
<dbReference type="RefSeq" id="WP_305953113.1">
    <property type="nucleotide sequence ID" value="NZ_BMUB01000024.1"/>
</dbReference>
<organism evidence="1 2">
    <name type="scientific">Kitasatospora aureofaciens</name>
    <name type="common">Streptomyces aureofaciens</name>
    <dbReference type="NCBI Taxonomy" id="1894"/>
    <lineage>
        <taxon>Bacteria</taxon>
        <taxon>Bacillati</taxon>
        <taxon>Actinomycetota</taxon>
        <taxon>Actinomycetes</taxon>
        <taxon>Kitasatosporales</taxon>
        <taxon>Streptomycetaceae</taxon>
        <taxon>Kitasatospora</taxon>
    </lineage>
</organism>
<reference evidence="1" key="1">
    <citation type="journal article" date="2014" name="Int. J. Syst. Evol. Microbiol.">
        <title>Complete genome sequence of Corynebacterium casei LMG S-19264T (=DSM 44701T), isolated from a smear-ripened cheese.</title>
        <authorList>
            <consortium name="US DOE Joint Genome Institute (JGI-PGF)"/>
            <person name="Walter F."/>
            <person name="Albersmeier A."/>
            <person name="Kalinowski J."/>
            <person name="Ruckert C."/>
        </authorList>
    </citation>
    <scope>NUCLEOTIDE SEQUENCE</scope>
    <source>
        <strain evidence="1">JCM 4434</strain>
    </source>
</reference>
<name>A0A8H9LV96_KITAU</name>
<protein>
    <submittedName>
        <fullName evidence="1">Uncharacterized protein</fullName>
    </submittedName>
</protein>